<feature type="domain" description="CUB" evidence="5">
    <location>
        <begin position="304"/>
        <end position="417"/>
    </location>
</feature>
<dbReference type="AlphaFoldDB" id="A0AAV4D6B1"/>
<dbReference type="Pfam" id="PF00431">
    <property type="entry name" value="CUB"/>
    <property type="match status" value="2"/>
</dbReference>
<evidence type="ECO:0000313" key="6">
    <source>
        <dbReference type="EMBL" id="GFO39716.1"/>
    </source>
</evidence>
<dbReference type="PANTHER" id="PTHR24251">
    <property type="entry name" value="OVOCHYMASE-RELATED"/>
    <property type="match status" value="1"/>
</dbReference>
<dbReference type="CDD" id="cd00041">
    <property type="entry name" value="CUB"/>
    <property type="match status" value="2"/>
</dbReference>
<dbReference type="PROSITE" id="PS01180">
    <property type="entry name" value="CUB"/>
    <property type="match status" value="2"/>
</dbReference>
<protein>
    <submittedName>
        <fullName evidence="6">POU domain protein</fullName>
    </submittedName>
</protein>
<evidence type="ECO:0000256" key="1">
    <source>
        <dbReference type="ARBA" id="ARBA00022737"/>
    </source>
</evidence>
<gene>
    <name evidence="6" type="ORF">PoB_006622100</name>
</gene>
<comment type="caution">
    <text evidence="6">The sequence shown here is derived from an EMBL/GenBank/DDBJ whole genome shotgun (WGS) entry which is preliminary data.</text>
</comment>
<evidence type="ECO:0000313" key="7">
    <source>
        <dbReference type="Proteomes" id="UP000735302"/>
    </source>
</evidence>
<name>A0AAV4D6B1_9GAST</name>
<dbReference type="InterPro" id="IPR035914">
    <property type="entry name" value="Sperma_CUB_dom_sf"/>
</dbReference>
<dbReference type="InterPro" id="IPR000859">
    <property type="entry name" value="CUB_dom"/>
</dbReference>
<dbReference type="Proteomes" id="UP000735302">
    <property type="component" value="Unassembled WGS sequence"/>
</dbReference>
<evidence type="ECO:0000256" key="2">
    <source>
        <dbReference type="ARBA" id="ARBA00023157"/>
    </source>
</evidence>
<evidence type="ECO:0000259" key="5">
    <source>
        <dbReference type="PROSITE" id="PS01180"/>
    </source>
</evidence>
<keyword evidence="7" id="KW-1185">Reference proteome</keyword>
<feature type="transmembrane region" description="Helical" evidence="4">
    <location>
        <begin position="423"/>
        <end position="449"/>
    </location>
</feature>
<dbReference type="SUPFAM" id="SSF49854">
    <property type="entry name" value="Spermadhesin, CUB domain"/>
    <property type="match status" value="2"/>
</dbReference>
<reference evidence="6 7" key="1">
    <citation type="journal article" date="2021" name="Elife">
        <title>Chloroplast acquisition without the gene transfer in kleptoplastic sea slugs, Plakobranchus ocellatus.</title>
        <authorList>
            <person name="Maeda T."/>
            <person name="Takahashi S."/>
            <person name="Yoshida T."/>
            <person name="Shimamura S."/>
            <person name="Takaki Y."/>
            <person name="Nagai Y."/>
            <person name="Toyoda A."/>
            <person name="Suzuki Y."/>
            <person name="Arimoto A."/>
            <person name="Ishii H."/>
            <person name="Satoh N."/>
            <person name="Nishiyama T."/>
            <person name="Hasebe M."/>
            <person name="Maruyama T."/>
            <person name="Minagawa J."/>
            <person name="Obokata J."/>
            <person name="Shigenobu S."/>
        </authorList>
    </citation>
    <scope>NUCLEOTIDE SEQUENCE [LARGE SCALE GENOMIC DNA]</scope>
</reference>
<evidence type="ECO:0000256" key="4">
    <source>
        <dbReference type="SAM" id="Phobius"/>
    </source>
</evidence>
<dbReference type="EMBL" id="BLXT01007506">
    <property type="protein sequence ID" value="GFO39716.1"/>
    <property type="molecule type" value="Genomic_DNA"/>
</dbReference>
<dbReference type="SMART" id="SM00042">
    <property type="entry name" value="CUB"/>
    <property type="match status" value="2"/>
</dbReference>
<organism evidence="6 7">
    <name type="scientific">Plakobranchus ocellatus</name>
    <dbReference type="NCBI Taxonomy" id="259542"/>
    <lineage>
        <taxon>Eukaryota</taxon>
        <taxon>Metazoa</taxon>
        <taxon>Spiralia</taxon>
        <taxon>Lophotrochozoa</taxon>
        <taxon>Mollusca</taxon>
        <taxon>Gastropoda</taxon>
        <taxon>Heterobranchia</taxon>
        <taxon>Euthyneura</taxon>
        <taxon>Panpulmonata</taxon>
        <taxon>Sacoglossa</taxon>
        <taxon>Placobranchoidea</taxon>
        <taxon>Plakobranchidae</taxon>
        <taxon>Plakobranchus</taxon>
    </lineage>
</organism>
<keyword evidence="4" id="KW-0472">Membrane</keyword>
<keyword evidence="4" id="KW-0812">Transmembrane</keyword>
<sequence length="459" mass="50970">MGSGARNRDRKVPADIRAGSPATVPPMLRLAKIALSGKMECDLFQINENCVWLISTSDSRKKIQVEIVSLQLANWGGGKCEDYLQLADGKEGKEPSSARLLGTWCDPVQVQLKTSGQHLVVTFVSDAHVTGPGFALKYYHIDDYKSNCDPYAKRTLPVGDNPLFLDLPMYTNRRASGVVCDYHLKSADNDDVMINLELLTFSRILCQQGKLSIYDGGGQACPLRLWTQKQGQAIRLEVISPEAMCGKKGVTVYDGYQTSAPGLGKLCDHDMIRGSSHNMVLSPVDEYRTSPVFLKLSALSKGGCPRETKLVANSTAQTITSPNYPMYYPLNSYCVYKLTAPLGQYVQFEVVYSSLENDCSDNVKVYNGHSQKYENYLGRWCGDEKPKYRSEGRELLVVFSADNQFNSGGFEARFYAAAEKNNYLFPIIVGSLILAIVVALIVVIAYFCVKRKKKLQTTR</sequence>
<proteinExistence type="predicted"/>
<keyword evidence="1" id="KW-0677">Repeat</keyword>
<keyword evidence="2" id="KW-1015">Disulfide bond</keyword>
<dbReference type="Gene3D" id="2.60.120.290">
    <property type="entry name" value="Spermadhesin, CUB domain"/>
    <property type="match status" value="2"/>
</dbReference>
<keyword evidence="4" id="KW-1133">Transmembrane helix</keyword>
<feature type="domain" description="CUB" evidence="5">
    <location>
        <begin position="18"/>
        <end position="141"/>
    </location>
</feature>
<accession>A0AAV4D6B1</accession>
<comment type="caution">
    <text evidence="3">Lacks conserved residue(s) required for the propagation of feature annotation.</text>
</comment>
<evidence type="ECO:0000256" key="3">
    <source>
        <dbReference type="PROSITE-ProRule" id="PRU00059"/>
    </source>
</evidence>